<evidence type="ECO:0000313" key="4">
    <source>
        <dbReference type="Proteomes" id="UP000037778"/>
    </source>
</evidence>
<dbReference type="PATRIC" id="fig|148814.8.peg.122"/>
<gene>
    <name evidence="3" type="ORF">RZ71_09280</name>
</gene>
<dbReference type="InterPro" id="IPR009061">
    <property type="entry name" value="DNA-bd_dom_put_sf"/>
</dbReference>
<proteinExistence type="predicted"/>
<keyword evidence="4" id="KW-1185">Reference proteome</keyword>
<dbReference type="Gene3D" id="1.10.1660.10">
    <property type="match status" value="1"/>
</dbReference>
<evidence type="ECO:0000259" key="2">
    <source>
        <dbReference type="PROSITE" id="PS50937"/>
    </source>
</evidence>
<keyword evidence="1" id="KW-0238">DNA-binding</keyword>
<name>A0A0M9DDW5_9LACO</name>
<evidence type="ECO:0000256" key="1">
    <source>
        <dbReference type="ARBA" id="ARBA00023125"/>
    </source>
</evidence>
<reference evidence="3 4" key="1">
    <citation type="journal article" date="2015" name="Genome Biol. Evol.">
        <title>Functionally Structured Genomes in Lactobacillus kunkeei Colonizing the Honey Crop and Food Products of Honeybees and Stingless Bees.</title>
        <authorList>
            <person name="Tamarit D."/>
            <person name="Ellegaard K.M."/>
            <person name="Wikander J."/>
            <person name="Olofsson T."/>
            <person name="Vasquez A."/>
            <person name="Andersson S.G."/>
        </authorList>
    </citation>
    <scope>NUCLEOTIDE SEQUENCE [LARGE SCALE GENOMIC DNA]</scope>
    <source>
        <strain evidence="3 4">LAko</strain>
    </source>
</reference>
<dbReference type="SMART" id="SM00422">
    <property type="entry name" value="HTH_MERR"/>
    <property type="match status" value="1"/>
</dbReference>
<dbReference type="SUPFAM" id="SSF46955">
    <property type="entry name" value="Putative DNA-binding domain"/>
    <property type="match status" value="1"/>
</dbReference>
<dbReference type="PANTHER" id="PTHR30204">
    <property type="entry name" value="REDOX-CYCLING DRUG-SENSING TRANSCRIPTIONAL ACTIVATOR SOXR"/>
    <property type="match status" value="1"/>
</dbReference>
<dbReference type="Proteomes" id="UP000037778">
    <property type="component" value="Unassembled WGS sequence"/>
</dbReference>
<dbReference type="GO" id="GO:0003677">
    <property type="term" value="F:DNA binding"/>
    <property type="evidence" value="ECO:0007669"/>
    <property type="project" value="UniProtKB-KW"/>
</dbReference>
<accession>A0A0M9DDW5</accession>
<dbReference type="InterPro" id="IPR047057">
    <property type="entry name" value="MerR_fam"/>
</dbReference>
<feature type="domain" description="HTH merR-type" evidence="2">
    <location>
        <begin position="1"/>
        <end position="69"/>
    </location>
</feature>
<organism evidence="3 4">
    <name type="scientific">Apilactobacillus kunkeei</name>
    <dbReference type="NCBI Taxonomy" id="148814"/>
    <lineage>
        <taxon>Bacteria</taxon>
        <taxon>Bacillati</taxon>
        <taxon>Bacillota</taxon>
        <taxon>Bacilli</taxon>
        <taxon>Lactobacillales</taxon>
        <taxon>Lactobacillaceae</taxon>
        <taxon>Apilactobacillus</taxon>
    </lineage>
</organism>
<dbReference type="InterPro" id="IPR000551">
    <property type="entry name" value="MerR-type_HTH_dom"/>
</dbReference>
<evidence type="ECO:0000313" key="3">
    <source>
        <dbReference type="EMBL" id="KOY77026.1"/>
    </source>
</evidence>
<dbReference type="Pfam" id="PF13411">
    <property type="entry name" value="MerR_1"/>
    <property type="match status" value="1"/>
</dbReference>
<dbReference type="EMBL" id="JXCY01000002">
    <property type="protein sequence ID" value="KOY77026.1"/>
    <property type="molecule type" value="Genomic_DNA"/>
</dbReference>
<dbReference type="PROSITE" id="PS50937">
    <property type="entry name" value="HTH_MERR_2"/>
    <property type="match status" value="1"/>
</dbReference>
<protein>
    <submittedName>
        <fullName evidence="3">Transcriptional regulator, MerR family protein</fullName>
    </submittedName>
</protein>
<comment type="caution">
    <text evidence="3">The sequence shown here is derived from an EMBL/GenBank/DDBJ whole genome shotgun (WGS) entry which is preliminary data.</text>
</comment>
<dbReference type="AlphaFoldDB" id="A0A0M9DDW5"/>
<dbReference type="PANTHER" id="PTHR30204:SF98">
    <property type="entry name" value="HTH-TYPE TRANSCRIPTIONAL REGULATOR ADHR"/>
    <property type="match status" value="1"/>
</dbReference>
<dbReference type="CDD" id="cd01109">
    <property type="entry name" value="HTH_YyaN"/>
    <property type="match status" value="1"/>
</dbReference>
<dbReference type="RefSeq" id="WP_053791341.1">
    <property type="nucleotide sequence ID" value="NZ_JXCY01000002.1"/>
</dbReference>
<sequence>MNIKEASQITDVPASTIRYYEKEHIIPAVDRNESGVRDFDNHAIRRISFAKKMRDAGMEISTLKQYINLFDNVEDSEDEQLALLVEQKRLMEEKRDKMNDAIDHLAHKIDNFDTHMLRIEDELRNMKANKKERL</sequence>
<dbReference type="GO" id="GO:0003700">
    <property type="term" value="F:DNA-binding transcription factor activity"/>
    <property type="evidence" value="ECO:0007669"/>
    <property type="project" value="InterPro"/>
</dbReference>